<proteinExistence type="predicted"/>
<evidence type="ECO:0000313" key="1">
    <source>
        <dbReference type="EMBL" id="MCH86547.1"/>
    </source>
</evidence>
<comment type="caution">
    <text evidence="1">The sequence shown here is derived from an EMBL/GenBank/DDBJ whole genome shotgun (WGS) entry which is preliminary data.</text>
</comment>
<keyword evidence="2" id="KW-1185">Reference proteome</keyword>
<gene>
    <name evidence="1" type="ORF">A2U01_0007405</name>
</gene>
<organism evidence="1 2">
    <name type="scientific">Trifolium medium</name>
    <dbReference type="NCBI Taxonomy" id="97028"/>
    <lineage>
        <taxon>Eukaryota</taxon>
        <taxon>Viridiplantae</taxon>
        <taxon>Streptophyta</taxon>
        <taxon>Embryophyta</taxon>
        <taxon>Tracheophyta</taxon>
        <taxon>Spermatophyta</taxon>
        <taxon>Magnoliopsida</taxon>
        <taxon>eudicotyledons</taxon>
        <taxon>Gunneridae</taxon>
        <taxon>Pentapetalae</taxon>
        <taxon>rosids</taxon>
        <taxon>fabids</taxon>
        <taxon>Fabales</taxon>
        <taxon>Fabaceae</taxon>
        <taxon>Papilionoideae</taxon>
        <taxon>50 kb inversion clade</taxon>
        <taxon>NPAAA clade</taxon>
        <taxon>Hologalegina</taxon>
        <taxon>IRL clade</taxon>
        <taxon>Trifolieae</taxon>
        <taxon>Trifolium</taxon>
    </lineage>
</organism>
<accession>A0A392MGD7</accession>
<evidence type="ECO:0000313" key="2">
    <source>
        <dbReference type="Proteomes" id="UP000265520"/>
    </source>
</evidence>
<dbReference type="EMBL" id="LXQA010010499">
    <property type="protein sequence ID" value="MCH86547.1"/>
    <property type="molecule type" value="Genomic_DNA"/>
</dbReference>
<name>A0A392MGD7_9FABA</name>
<reference evidence="1 2" key="1">
    <citation type="journal article" date="2018" name="Front. Plant Sci.">
        <title>Red Clover (Trifolium pratense) and Zigzag Clover (T. medium) - A Picture of Genomic Similarities and Differences.</title>
        <authorList>
            <person name="Dluhosova J."/>
            <person name="Istvanek J."/>
            <person name="Nedelnik J."/>
            <person name="Repkova J."/>
        </authorList>
    </citation>
    <scope>NUCLEOTIDE SEQUENCE [LARGE SCALE GENOMIC DNA]</scope>
    <source>
        <strain evidence="2">cv. 10/8</strain>
        <tissue evidence="1">Leaf</tissue>
    </source>
</reference>
<dbReference type="Proteomes" id="UP000265520">
    <property type="component" value="Unassembled WGS sequence"/>
</dbReference>
<dbReference type="AlphaFoldDB" id="A0A392MGD7"/>
<sequence>MAGAVPKPFKMLREAVVLKVSLLNEDGGQKLNRDGCSIEGECAHFSIWKRGNVLLILRNLDTEFLMGGYHQFTYEVVGNSALVTATPAVCYWDTLLAFIATEQHL</sequence>
<protein>
    <submittedName>
        <fullName evidence="1">Uncharacterized protein</fullName>
    </submittedName>
</protein>